<dbReference type="InterPro" id="IPR050140">
    <property type="entry name" value="SRY-related_HMG-box_TF-like"/>
</dbReference>
<dbReference type="InterPro" id="IPR036910">
    <property type="entry name" value="HMG_box_dom_sf"/>
</dbReference>
<keyword evidence="2 4" id="KW-0238">DNA-binding</keyword>
<keyword evidence="4" id="KW-0539">Nucleus</keyword>
<keyword evidence="8" id="KW-1185">Reference proteome</keyword>
<dbReference type="GO" id="GO:0005634">
    <property type="term" value="C:nucleus"/>
    <property type="evidence" value="ECO:0007669"/>
    <property type="project" value="UniProtKB-UniRule"/>
</dbReference>
<evidence type="ECO:0000313" key="8">
    <source>
        <dbReference type="Proteomes" id="UP000266673"/>
    </source>
</evidence>
<dbReference type="SUPFAM" id="SSF47095">
    <property type="entry name" value="HMG-box"/>
    <property type="match status" value="1"/>
</dbReference>
<name>A0A397VH69_9GLOM</name>
<evidence type="ECO:0000259" key="6">
    <source>
        <dbReference type="PROSITE" id="PS50118"/>
    </source>
</evidence>
<evidence type="ECO:0000256" key="1">
    <source>
        <dbReference type="ARBA" id="ARBA00023015"/>
    </source>
</evidence>
<keyword evidence="1" id="KW-0805">Transcription regulation</keyword>
<feature type="region of interest" description="Disordered" evidence="5">
    <location>
        <begin position="1"/>
        <end position="28"/>
    </location>
</feature>
<dbReference type="PROSITE" id="PS50118">
    <property type="entry name" value="HMG_BOX_2"/>
    <property type="match status" value="1"/>
</dbReference>
<dbReference type="PANTHER" id="PTHR10270">
    <property type="entry name" value="SOX TRANSCRIPTION FACTOR"/>
    <property type="match status" value="1"/>
</dbReference>
<evidence type="ECO:0000256" key="4">
    <source>
        <dbReference type="PROSITE-ProRule" id="PRU00267"/>
    </source>
</evidence>
<evidence type="ECO:0000256" key="2">
    <source>
        <dbReference type="ARBA" id="ARBA00023125"/>
    </source>
</evidence>
<dbReference type="InterPro" id="IPR009071">
    <property type="entry name" value="HMG_box_dom"/>
</dbReference>
<dbReference type="Proteomes" id="UP000266673">
    <property type="component" value="Unassembled WGS sequence"/>
</dbReference>
<protein>
    <submittedName>
        <fullName evidence="7">High mobility group box domain-containing protein</fullName>
    </submittedName>
</protein>
<comment type="caution">
    <text evidence="7">The sequence shown here is derived from an EMBL/GenBank/DDBJ whole genome shotgun (WGS) entry which is preliminary data.</text>
</comment>
<dbReference type="GO" id="GO:0001228">
    <property type="term" value="F:DNA-binding transcription activator activity, RNA polymerase II-specific"/>
    <property type="evidence" value="ECO:0007669"/>
    <property type="project" value="TreeGrafter"/>
</dbReference>
<sequence>MHQGSGDSSDEPGQRNNIPQKRIPRPPNAFILYRREKQPAIIAANRHLSNAEVSRRISEMWRSEPEETRREWERYADRKKLEHMQTYPNYVYRPNKNKSK</sequence>
<dbReference type="SMART" id="SM00398">
    <property type="entry name" value="HMG"/>
    <property type="match status" value="1"/>
</dbReference>
<feature type="non-terminal residue" evidence="7">
    <location>
        <position position="100"/>
    </location>
</feature>
<dbReference type="Gene3D" id="1.10.30.10">
    <property type="entry name" value="High mobility group box domain"/>
    <property type="match status" value="1"/>
</dbReference>
<dbReference type="GO" id="GO:0030154">
    <property type="term" value="P:cell differentiation"/>
    <property type="evidence" value="ECO:0007669"/>
    <property type="project" value="TreeGrafter"/>
</dbReference>
<dbReference type="PANTHER" id="PTHR10270:SF161">
    <property type="entry name" value="SEX-DETERMINING REGION Y PROTEIN"/>
    <property type="match status" value="1"/>
</dbReference>
<keyword evidence="3" id="KW-0804">Transcription</keyword>
<evidence type="ECO:0000256" key="3">
    <source>
        <dbReference type="ARBA" id="ARBA00023163"/>
    </source>
</evidence>
<reference evidence="7 8" key="1">
    <citation type="submission" date="2018-06" db="EMBL/GenBank/DDBJ databases">
        <title>Comparative genomics reveals the genomic features of Rhizophagus irregularis, R. cerebriforme, R. diaphanum and Gigaspora rosea, and their symbiotic lifestyle signature.</title>
        <authorList>
            <person name="Morin E."/>
            <person name="San Clemente H."/>
            <person name="Chen E.C.H."/>
            <person name="De La Providencia I."/>
            <person name="Hainaut M."/>
            <person name="Kuo A."/>
            <person name="Kohler A."/>
            <person name="Murat C."/>
            <person name="Tang N."/>
            <person name="Roy S."/>
            <person name="Loubradou J."/>
            <person name="Henrissat B."/>
            <person name="Grigoriev I.V."/>
            <person name="Corradi N."/>
            <person name="Roux C."/>
            <person name="Martin F.M."/>
        </authorList>
    </citation>
    <scope>NUCLEOTIDE SEQUENCE [LARGE SCALE GENOMIC DNA]</scope>
    <source>
        <strain evidence="7 8">DAOM 194757</strain>
    </source>
</reference>
<dbReference type="Pfam" id="PF00505">
    <property type="entry name" value="HMG_box"/>
    <property type="match status" value="1"/>
</dbReference>
<feature type="DNA-binding region" description="HMG box" evidence="4">
    <location>
        <begin position="23"/>
        <end position="91"/>
    </location>
</feature>
<feature type="domain" description="HMG box" evidence="6">
    <location>
        <begin position="23"/>
        <end position="91"/>
    </location>
</feature>
<dbReference type="AlphaFoldDB" id="A0A397VH69"/>
<dbReference type="EMBL" id="QKWP01000526">
    <property type="protein sequence ID" value="RIB18646.1"/>
    <property type="molecule type" value="Genomic_DNA"/>
</dbReference>
<organism evidence="7 8">
    <name type="scientific">Gigaspora rosea</name>
    <dbReference type="NCBI Taxonomy" id="44941"/>
    <lineage>
        <taxon>Eukaryota</taxon>
        <taxon>Fungi</taxon>
        <taxon>Fungi incertae sedis</taxon>
        <taxon>Mucoromycota</taxon>
        <taxon>Glomeromycotina</taxon>
        <taxon>Glomeromycetes</taxon>
        <taxon>Diversisporales</taxon>
        <taxon>Gigasporaceae</taxon>
        <taxon>Gigaspora</taxon>
    </lineage>
</organism>
<dbReference type="FunFam" id="1.10.30.10:FF:000041">
    <property type="entry name" value="HMG box family protein"/>
    <property type="match status" value="1"/>
</dbReference>
<evidence type="ECO:0000313" key="7">
    <source>
        <dbReference type="EMBL" id="RIB18646.1"/>
    </source>
</evidence>
<dbReference type="GO" id="GO:0000978">
    <property type="term" value="F:RNA polymerase II cis-regulatory region sequence-specific DNA binding"/>
    <property type="evidence" value="ECO:0007669"/>
    <property type="project" value="TreeGrafter"/>
</dbReference>
<dbReference type="CDD" id="cd01389">
    <property type="entry name" value="HMG-box_ROX1-like"/>
    <property type="match status" value="1"/>
</dbReference>
<gene>
    <name evidence="7" type="ORF">C2G38_1966534</name>
</gene>
<evidence type="ECO:0000256" key="5">
    <source>
        <dbReference type="SAM" id="MobiDB-lite"/>
    </source>
</evidence>
<dbReference type="OrthoDB" id="6247875at2759"/>
<accession>A0A397VH69</accession>
<proteinExistence type="predicted"/>
<dbReference type="STRING" id="44941.A0A397VH69"/>